<reference evidence="4" key="1">
    <citation type="journal article" date="2006" name="PLoS Biol.">
        <title>Macronuclear genome sequence of the ciliate Tetrahymena thermophila, a model eukaryote.</title>
        <authorList>
            <person name="Eisen J.A."/>
            <person name="Coyne R.S."/>
            <person name="Wu M."/>
            <person name="Wu D."/>
            <person name="Thiagarajan M."/>
            <person name="Wortman J.R."/>
            <person name="Badger J.H."/>
            <person name="Ren Q."/>
            <person name="Amedeo P."/>
            <person name="Jones K.M."/>
            <person name="Tallon L.J."/>
            <person name="Delcher A.L."/>
            <person name="Salzberg S.L."/>
            <person name="Silva J.C."/>
            <person name="Haas B.J."/>
            <person name="Majoros W.H."/>
            <person name="Farzad M."/>
            <person name="Carlton J.M."/>
            <person name="Smith R.K. Jr."/>
            <person name="Garg J."/>
            <person name="Pearlman R.E."/>
            <person name="Karrer K.M."/>
            <person name="Sun L."/>
            <person name="Manning G."/>
            <person name="Elde N.C."/>
            <person name="Turkewitz A.P."/>
            <person name="Asai D.J."/>
            <person name="Wilkes D.E."/>
            <person name="Wang Y."/>
            <person name="Cai H."/>
            <person name="Collins K."/>
            <person name="Stewart B.A."/>
            <person name="Lee S.R."/>
            <person name="Wilamowska K."/>
            <person name="Weinberg Z."/>
            <person name="Ruzzo W.L."/>
            <person name="Wloga D."/>
            <person name="Gaertig J."/>
            <person name="Frankel J."/>
            <person name="Tsao C.-C."/>
            <person name="Gorovsky M.A."/>
            <person name="Keeling P.J."/>
            <person name="Waller R.F."/>
            <person name="Patron N.J."/>
            <person name="Cherry J.M."/>
            <person name="Stover N.A."/>
            <person name="Krieger C.J."/>
            <person name="del Toro C."/>
            <person name="Ryder H.F."/>
            <person name="Williamson S.C."/>
            <person name="Barbeau R.A."/>
            <person name="Hamilton E.P."/>
            <person name="Orias E."/>
        </authorList>
    </citation>
    <scope>NUCLEOTIDE SEQUENCE [LARGE SCALE GENOMIC DNA]</scope>
    <source>
        <strain evidence="4">SB210</strain>
    </source>
</reference>
<feature type="domain" description="EGF-like" evidence="2">
    <location>
        <begin position="1759"/>
        <end position="1795"/>
    </location>
</feature>
<feature type="transmembrane region" description="Helical" evidence="1">
    <location>
        <begin position="2421"/>
        <end position="2441"/>
    </location>
</feature>
<organism evidence="3 4">
    <name type="scientific">Tetrahymena thermophila (strain SB210)</name>
    <dbReference type="NCBI Taxonomy" id="312017"/>
    <lineage>
        <taxon>Eukaryota</taxon>
        <taxon>Sar</taxon>
        <taxon>Alveolata</taxon>
        <taxon>Ciliophora</taxon>
        <taxon>Intramacronucleata</taxon>
        <taxon>Oligohymenophorea</taxon>
        <taxon>Hymenostomatida</taxon>
        <taxon>Tetrahymenina</taxon>
        <taxon>Tetrahymenidae</taxon>
        <taxon>Tetrahymena</taxon>
    </lineage>
</organism>
<dbReference type="RefSeq" id="XP_012652313.1">
    <property type="nucleotide sequence ID" value="XM_012796859.1"/>
</dbReference>
<feature type="domain" description="EGF-like" evidence="2">
    <location>
        <begin position="1376"/>
        <end position="1411"/>
    </location>
</feature>
<feature type="domain" description="EGF-like" evidence="2">
    <location>
        <begin position="1831"/>
        <end position="1865"/>
    </location>
</feature>
<dbReference type="InterPro" id="IPR052798">
    <property type="entry name" value="Giardia_VSA"/>
</dbReference>
<feature type="transmembrane region" description="Helical" evidence="1">
    <location>
        <begin position="2356"/>
        <end position="2376"/>
    </location>
</feature>
<protein>
    <recommendedName>
        <fullName evidence="2">EGF-like domain-containing protein</fullName>
    </recommendedName>
</protein>
<feature type="domain" description="EGF-like" evidence="2">
    <location>
        <begin position="936"/>
        <end position="969"/>
    </location>
</feature>
<feature type="domain" description="EGF-like" evidence="2">
    <location>
        <begin position="1002"/>
        <end position="1036"/>
    </location>
</feature>
<feature type="transmembrane region" description="Helical" evidence="1">
    <location>
        <begin position="2329"/>
        <end position="2350"/>
    </location>
</feature>
<dbReference type="SMART" id="SM00261">
    <property type="entry name" value="FU"/>
    <property type="match status" value="16"/>
</dbReference>
<feature type="transmembrane region" description="Helical" evidence="1">
    <location>
        <begin position="2199"/>
        <end position="2223"/>
    </location>
</feature>
<feature type="domain" description="EGF-like" evidence="2">
    <location>
        <begin position="1512"/>
        <end position="1546"/>
    </location>
</feature>
<feature type="domain" description="EGF-like" evidence="2">
    <location>
        <begin position="1721"/>
        <end position="1754"/>
    </location>
</feature>
<feature type="domain" description="EGF-like" evidence="2">
    <location>
        <begin position="699"/>
        <end position="733"/>
    </location>
</feature>
<keyword evidence="1" id="KW-0472">Membrane</keyword>
<dbReference type="Proteomes" id="UP000009168">
    <property type="component" value="Unassembled WGS sequence"/>
</dbReference>
<feature type="domain" description="EGF-like" evidence="2">
    <location>
        <begin position="494"/>
        <end position="528"/>
    </location>
</feature>
<feature type="domain" description="EGF-like" evidence="2">
    <location>
        <begin position="67"/>
        <end position="115"/>
    </location>
</feature>
<feature type="domain" description="EGF-like" evidence="2">
    <location>
        <begin position="532"/>
        <end position="566"/>
    </location>
</feature>
<sequence length="2600" mass="295375">MCDKYAVTRVKEVPCRLCVYNNVKKGNRPNGECQKLPDGQIYNVWGQIVGCDSSKCKCDNDNMICNECLDSSYFIYPDFQTCEPICRQGRWAKGRICLKCNPDGYYMNDSDNICMECNKFPNCNECSSVKCEKCQDGFGFNFFSQKNCIQCSNGYVKIGDFCVKQPKGCKKISLNMEQNAIVCDECQEADMIKINDGSCEKCSPSTYYDSKSQSCKSCSLKNCEYCPQNKCQSCAKDLELIDGQCQQPLSNCAKTSKDRKYVDQGVCKVCPDQNYYNEDCTNFNNFCGQCLPCQLENQTQFIDSGGNCLNCGPSCKTCKNQSNCIECLQPGLKPNKDGICKCEDITKCLFCDDEWGCFKCPEDAIYDKYSKGCERGKKPCSKTFKSKKDKNGNLNCYCQSQNCKYCNYEDGNSCLICNYNFELKNGQCIQCPVGYQYDKFNQKCVCAVNNCNQCSQNNGLICDKCKDQYELTEEGFCKACSQNYIYDSDKQKCICQDKNCIQCSKNDGSICLNCAPNFQLDISTSVCKEQPDCKVQYCFICQNNSTSVCQTCQEGFKLDNTGQNCIIALENCLELEEGNKSKCKVCIDSFIPNLQGKCKCLFDNCKNCTINNKICSQCEEGYSWQDNQCKCSIPNCLSCDISPNYGKCQKCLNNYKLISNINCICSDENCKICSPTDGSICQQCQSGYILDQTTKKCNQCQISNCLQCQNNDGNKCEVCQDGYEIDQTNFTCKIKIQFCIELNILDKSKCEKCQQNYIQSVDKTKCECQFQNCQSCQVVNSKCAQCENGFTWSDLKVNCDCNLNNCSECQTKPYGTCKTCNNGYLMTKEGKCECSVQNCQQCNKDDGKVCDNCIEKYVLDLNKSQCNLCSVDNCLKCKNYQPNQCQICEEGYEIDTNSLTCKIKIKFCVELNASDKSKCEKCQQNYIQSTDKSTCECKFSDCNSCQVENLKCIQCENGFIWNNLKSQCECNLNNCQECQTSPYGICKACRNGYLMTKEGKCECSVLNCQQCNKDDGKICDKCIEKYVLDSSKSLCNLCSVNNCLTCKDSQPSKCELCENGYKKDSNEQCQINIDKCIKLNKSDYTVCDQCESNYQFNSISKQCECKVQNCFQCQIDSITNICKQCQAGFIWDSSQSQCICNIVSCQECSTEDYGACKKCNEGFMQKDRDQCVCSISNCEKCDQLNGNVCLECEKGFVQSQTKDQCKKCEVINCLECVSQNEKFCKQCKSGFSIQNSGAECKIELQNCIELDPSSPQKCKKCDKNYVIDENFNCKCSIDNCKDCQIQPDGTCSQCQKGFKAQQDKCICNIPNCKECDTQYYGKCQTCKTNYLKSANGESCDCQVSNCSVCTQDDGKICDQCQPDFIFRNSEKKECWKCQVENCSKCQLDNAMICQQCKDGYKQLLKDPAQCEIAIKNCVQLDTTDSSKCQKCSDNYKVDENGQCTCKIQFCIECNLQNQSVCLKCQDGFTQKAPNSNCECNLENCLECDYAIFGTCKQCIQGYQINSNKNGCECNVQNCSQCNPKNGQLCDVCEQKHVLNEQKNKCELCQVQNCDKCIDGDKNKCQSCSSGFKLSQSGQCEIGIEKCVELNATEKNKCNKCEENYTFNNDAFQPKCICQWENCKNCKADQQDSAKCETCQEGHIWNSVQKKCVCNIQNCSICNQNDYGKCSQCKNNFIMQDSNRLCSCQAQNCDKCSEGDGQICVQCKENYILDNSSQQCLKCQVNNCQECLNNSAYKCKQCKKSFQIDQNDQCIEEKAECKVANCEKCENQNQNNCSQCKTGYKPSISNGINTCMPAIDNCIELNKSNIAKCEKCSQQYQLDPSQSKCILECNLKRCKKCDNTNNKICIECDDNFILDKSNNSCEPCKIENCKICSQKQLGSCQECELGFTLFADQNNKNLCKQIKQQQTFTLKQNCTSKGYQIYINFEKEIQFLNSNPTHSELSQIFNFTIGSKQNFTYTYSVRSKNEILLEIETEEDWIKETLQLQVQDNQFIENNKLSKQNDSVDLINNKKKDDNTSTNGTKEAVKAINKVAQSAAFPLALFGDFFKVFSIVDVTNYIYFLFYVNVDHPYNIQEFSKLFGSFQFQYIPNYIMPNFDNDHIIKSPEKFMNNNIDSFFLKNSSHSYSFLIIFLCVYIFFKVISLLPLGRVQNIVKRSIKQEWEFNSFIYAAWIVFTYLSVACTLQVRSYKMIDDLSRASYSFFIITSIVLLSLPFIFFYLIFSRHQDLQLPRNQRKRRIAFSCIVRGLKINTSNTIYPETVIPQSLPQQDPQSLKDLDLKSEKPSSLVIDGAKSSQLLDYVSVDSTENKMSQSELDEKQRIKSLYNPLCKYTNVLLFIRKIMFSLIIVMLHDQTYVQISLLSTLNVLLALFFVICKPYIRKIDNINHFLTEIFLLILQVISAYLKNYPDSQSSDDRIKLGWVYVAICLLLLLMHSLILIIDTAKSAIRFIKNLKKSSKIVPTNLGDVEAKKQVSNKIISAQIIDNKPSSILTFEGAPQSVEKALNQNEQKVEEDQFNDIEKKRGMRRPRTKFFKRNPFLPKDQQQSFINLDNPESKQNSNNHLSIQKIINIGSTNISFNNDASPVKLINKNASSSSPQS</sequence>
<feature type="domain" description="EGF-like" evidence="2">
    <location>
        <begin position="767"/>
        <end position="800"/>
    </location>
</feature>
<feature type="domain" description="EGF-like" evidence="2">
    <location>
        <begin position="445"/>
        <end position="478"/>
    </location>
</feature>
<dbReference type="PANTHER" id="PTHR23275:SF100">
    <property type="entry name" value="EGF-LIKE DOMAIN-CONTAINING PROTEIN"/>
    <property type="match status" value="1"/>
</dbReference>
<feature type="domain" description="EGF-like" evidence="2">
    <location>
        <begin position="1686"/>
        <end position="1720"/>
    </location>
</feature>
<feature type="domain" description="EGF-like" evidence="2">
    <location>
        <begin position="868"/>
        <end position="902"/>
    </location>
</feature>
<feature type="domain" description="EGF-like" evidence="2">
    <location>
        <begin position="1207"/>
        <end position="1241"/>
    </location>
</feature>
<feature type="domain" description="EGF-like" evidence="2">
    <location>
        <begin position="1340"/>
        <end position="1375"/>
    </location>
</feature>
<feature type="domain" description="EGF-like" evidence="2">
    <location>
        <begin position="1547"/>
        <end position="1580"/>
    </location>
</feature>
<feature type="domain" description="EGF-like" evidence="2">
    <location>
        <begin position="664"/>
        <end position="698"/>
    </location>
</feature>
<feature type="domain" description="EGF-like" evidence="2">
    <location>
        <begin position="1104"/>
        <end position="1139"/>
    </location>
</feature>
<feature type="transmembrane region" description="Helical" evidence="1">
    <location>
        <begin position="2127"/>
        <end position="2148"/>
    </location>
</feature>
<name>W7XCH6_TETTS</name>
<feature type="domain" description="EGF-like" evidence="2">
    <location>
        <begin position="1274"/>
        <end position="1306"/>
    </location>
</feature>
<feature type="domain" description="EGF-like" evidence="2">
    <location>
        <begin position="1866"/>
        <end position="1903"/>
    </location>
</feature>
<feature type="domain" description="EGF-like" evidence="2">
    <location>
        <begin position="1616"/>
        <end position="1652"/>
    </location>
</feature>
<dbReference type="EMBL" id="GG662743">
    <property type="protein sequence ID" value="EWS75157.1"/>
    <property type="molecule type" value="Genomic_DNA"/>
</dbReference>
<dbReference type="InParanoid" id="W7XCH6"/>
<proteinExistence type="predicted"/>
<keyword evidence="4" id="KW-1185">Reference proteome</keyword>
<feature type="transmembrane region" description="Helical" evidence="1">
    <location>
        <begin position="2388"/>
        <end position="2405"/>
    </location>
</feature>
<feature type="domain" description="EGF-like" evidence="2">
    <location>
        <begin position="116"/>
        <end position="149"/>
    </location>
</feature>
<keyword evidence="1" id="KW-0812">Transmembrane</keyword>
<gene>
    <name evidence="3" type="ORF">TTHERM_000323149</name>
</gene>
<dbReference type="SUPFAM" id="SSF57184">
    <property type="entry name" value="Growth factor receptor domain"/>
    <property type="match status" value="9"/>
</dbReference>
<evidence type="ECO:0000259" key="2">
    <source>
        <dbReference type="SMART" id="SM00181"/>
    </source>
</evidence>
<dbReference type="InterPro" id="IPR000742">
    <property type="entry name" value="EGF"/>
</dbReference>
<dbReference type="InterPro" id="IPR006212">
    <property type="entry name" value="Furin_repeat"/>
</dbReference>
<dbReference type="InterPro" id="IPR009030">
    <property type="entry name" value="Growth_fac_rcpt_cys_sf"/>
</dbReference>
<dbReference type="OrthoDB" id="282489at2759"/>
<dbReference type="GeneID" id="24438440"/>
<feature type="transmembrane region" description="Helical" evidence="1">
    <location>
        <begin position="2168"/>
        <end position="2187"/>
    </location>
</feature>
<feature type="domain" description="EGF-like" evidence="2">
    <location>
        <begin position="1037"/>
        <end position="1070"/>
    </location>
</feature>
<feature type="domain" description="EGF-like" evidence="2">
    <location>
        <begin position="1172"/>
        <end position="1206"/>
    </location>
</feature>
<accession>W7XCH6</accession>
<feature type="domain" description="EGF-like" evidence="2">
    <location>
        <begin position="1430"/>
        <end position="1478"/>
    </location>
</feature>
<dbReference type="KEGG" id="tet:TTHERM_000323149"/>
<feature type="domain" description="EGF-like" evidence="2">
    <location>
        <begin position="833"/>
        <end position="867"/>
    </location>
</feature>
<evidence type="ECO:0000313" key="3">
    <source>
        <dbReference type="EMBL" id="EWS75157.1"/>
    </source>
</evidence>
<evidence type="ECO:0000313" key="4">
    <source>
        <dbReference type="Proteomes" id="UP000009168"/>
    </source>
</evidence>
<keyword evidence="1" id="KW-1133">Transmembrane helix</keyword>
<dbReference type="PANTHER" id="PTHR23275">
    <property type="entry name" value="CABRIOLET.-RELATED"/>
    <property type="match status" value="1"/>
</dbReference>
<dbReference type="SMART" id="SM00181">
    <property type="entry name" value="EGF"/>
    <property type="match status" value="28"/>
</dbReference>
<evidence type="ECO:0000256" key="1">
    <source>
        <dbReference type="SAM" id="Phobius"/>
    </source>
</evidence>